<evidence type="ECO:0000313" key="2">
    <source>
        <dbReference type="Proteomes" id="UP000320231"/>
    </source>
</evidence>
<accession>A0A455U5G8</accession>
<sequence>MKEIDATRKEVSITAELLHKQTAILVSQARFLELQEGVQYRQLQTLGNQLRAEILQFMWQAEKSKLEGIEDPNQEKVIRHNMKLYEDKLNSIFSSPFG</sequence>
<proteinExistence type="predicted"/>
<dbReference type="KEGG" id="hsr:HSBAA_26720"/>
<reference evidence="1 2" key="1">
    <citation type="journal article" date="2019" name="Microbiol. Resour. Announc.">
        <title>Complete Genome Sequence of Halomonas sulfidaeris Strain Esulfide1 Isolated from a Metal Sulfide Rock at a Depth of 2,200 Meters, Obtained Using Nanopore Sequencing.</title>
        <authorList>
            <person name="Saito M."/>
            <person name="Nishigata A."/>
            <person name="Galipon J."/>
            <person name="Arakawa K."/>
        </authorList>
    </citation>
    <scope>NUCLEOTIDE SEQUENCE [LARGE SCALE GENOMIC DNA]</scope>
    <source>
        <strain evidence="1 2">ATCC BAA-803</strain>
    </source>
</reference>
<gene>
    <name evidence="1" type="ORF">HSBAA_26720</name>
</gene>
<name>A0A455U5G8_9GAMM</name>
<dbReference type="AlphaFoldDB" id="A0A455U5G8"/>
<dbReference type="EMBL" id="AP019514">
    <property type="protein sequence ID" value="BBI61366.1"/>
    <property type="molecule type" value="Genomic_DNA"/>
</dbReference>
<organism evidence="1 2">
    <name type="scientific">Vreelandella sulfidaeris</name>
    <dbReference type="NCBI Taxonomy" id="115553"/>
    <lineage>
        <taxon>Bacteria</taxon>
        <taxon>Pseudomonadati</taxon>
        <taxon>Pseudomonadota</taxon>
        <taxon>Gammaproteobacteria</taxon>
        <taxon>Oceanospirillales</taxon>
        <taxon>Halomonadaceae</taxon>
        <taxon>Vreelandella</taxon>
    </lineage>
</organism>
<protein>
    <submittedName>
        <fullName evidence="1">Uncharacterized protein</fullName>
    </submittedName>
</protein>
<evidence type="ECO:0000313" key="1">
    <source>
        <dbReference type="EMBL" id="BBI61366.1"/>
    </source>
</evidence>
<dbReference type="Proteomes" id="UP000320231">
    <property type="component" value="Chromosome"/>
</dbReference>